<keyword evidence="1" id="KW-0378">Hydrolase</keyword>
<name>A0A6L2KF91_TANCI</name>
<dbReference type="Pfam" id="PF13976">
    <property type="entry name" value="gag_pre-integrs"/>
    <property type="match status" value="1"/>
</dbReference>
<evidence type="ECO:0000256" key="1">
    <source>
        <dbReference type="ARBA" id="ARBA00022750"/>
    </source>
</evidence>
<dbReference type="CDD" id="cd09272">
    <property type="entry name" value="RNase_HI_RT_Ty1"/>
    <property type="match status" value="1"/>
</dbReference>
<evidence type="ECO:0000259" key="4">
    <source>
        <dbReference type="Pfam" id="PF13976"/>
    </source>
</evidence>
<keyword evidence="1" id="KW-0645">Protease</keyword>
<dbReference type="InterPro" id="IPR013103">
    <property type="entry name" value="RVT_2"/>
</dbReference>
<comment type="caution">
    <text evidence="6">The sequence shown here is derived from an EMBL/GenBank/DDBJ whole genome shotgun (WGS) entry which is preliminary data.</text>
</comment>
<dbReference type="InterPro" id="IPR054722">
    <property type="entry name" value="PolX-like_BBD"/>
</dbReference>
<protein>
    <recommendedName>
        <fullName evidence="7">Retrovirus-related Pol polyprotein from transposon TNT 1-94</fullName>
    </recommendedName>
</protein>
<reference evidence="6" key="1">
    <citation type="journal article" date="2019" name="Sci. Rep.">
        <title>Draft genome of Tanacetum cinerariifolium, the natural source of mosquito coil.</title>
        <authorList>
            <person name="Yamashiro T."/>
            <person name="Shiraishi A."/>
            <person name="Satake H."/>
            <person name="Nakayama K."/>
        </authorList>
    </citation>
    <scope>NUCLEOTIDE SEQUENCE</scope>
</reference>
<dbReference type="SUPFAM" id="SSF53098">
    <property type="entry name" value="Ribonuclease H-like"/>
    <property type="match status" value="1"/>
</dbReference>
<feature type="compositionally biased region" description="Polar residues" evidence="2">
    <location>
        <begin position="1133"/>
        <end position="1167"/>
    </location>
</feature>
<dbReference type="GO" id="GO:0003676">
    <property type="term" value="F:nucleic acid binding"/>
    <property type="evidence" value="ECO:0007669"/>
    <property type="project" value="InterPro"/>
</dbReference>
<evidence type="ECO:0008006" key="7">
    <source>
        <dbReference type="Google" id="ProtNLM"/>
    </source>
</evidence>
<dbReference type="Pfam" id="PF22936">
    <property type="entry name" value="Pol_BBD"/>
    <property type="match status" value="1"/>
</dbReference>
<dbReference type="InterPro" id="IPR025724">
    <property type="entry name" value="GAG-pre-integrase_dom"/>
</dbReference>
<feature type="domain" description="Retrovirus-related Pol polyprotein from transposon TNT 1-94-like beta-barrel" evidence="5">
    <location>
        <begin position="899"/>
        <end position="945"/>
    </location>
</feature>
<dbReference type="PANTHER" id="PTHR11439">
    <property type="entry name" value="GAG-POL-RELATED RETROTRANSPOSON"/>
    <property type="match status" value="1"/>
</dbReference>
<dbReference type="Pfam" id="PF07727">
    <property type="entry name" value="RVT_2"/>
    <property type="match status" value="1"/>
</dbReference>
<feature type="region of interest" description="Disordered" evidence="2">
    <location>
        <begin position="1133"/>
        <end position="1172"/>
    </location>
</feature>
<dbReference type="EMBL" id="BKCJ010002382">
    <property type="protein sequence ID" value="GEU48183.1"/>
    <property type="molecule type" value="Genomic_DNA"/>
</dbReference>
<dbReference type="Gene3D" id="3.30.420.10">
    <property type="entry name" value="Ribonuclease H-like superfamily/Ribonuclease H"/>
    <property type="match status" value="1"/>
</dbReference>
<dbReference type="InterPro" id="IPR043502">
    <property type="entry name" value="DNA/RNA_pol_sf"/>
</dbReference>
<feature type="domain" description="Reverse transcriptase Ty1/copia-type" evidence="3">
    <location>
        <begin position="1292"/>
        <end position="1366"/>
    </location>
</feature>
<feature type="domain" description="GAG-pre-integrase" evidence="4">
    <location>
        <begin position="975"/>
        <end position="1047"/>
    </location>
</feature>
<evidence type="ECO:0000256" key="2">
    <source>
        <dbReference type="SAM" id="MobiDB-lite"/>
    </source>
</evidence>
<organism evidence="6">
    <name type="scientific">Tanacetum cinerariifolium</name>
    <name type="common">Dalmatian daisy</name>
    <name type="synonym">Chrysanthemum cinerariifolium</name>
    <dbReference type="NCBI Taxonomy" id="118510"/>
    <lineage>
        <taxon>Eukaryota</taxon>
        <taxon>Viridiplantae</taxon>
        <taxon>Streptophyta</taxon>
        <taxon>Embryophyta</taxon>
        <taxon>Tracheophyta</taxon>
        <taxon>Spermatophyta</taxon>
        <taxon>Magnoliopsida</taxon>
        <taxon>eudicotyledons</taxon>
        <taxon>Gunneridae</taxon>
        <taxon>Pentapetalae</taxon>
        <taxon>asterids</taxon>
        <taxon>campanulids</taxon>
        <taxon>Asterales</taxon>
        <taxon>Asteraceae</taxon>
        <taxon>Asteroideae</taxon>
        <taxon>Anthemideae</taxon>
        <taxon>Anthemidinae</taxon>
        <taxon>Tanacetum</taxon>
    </lineage>
</organism>
<dbReference type="InterPro" id="IPR036397">
    <property type="entry name" value="RNaseH_sf"/>
</dbReference>
<sequence length="1663" mass="188331">MNDNPSTVNHNAYMASSSAPQIDYALTVHHPSEFSSSKTGLVVLVFQKDDNLIDAINHMMSFLISVVTSRYPATNDQLRTSSNPRQQVTINNGRVTIQPIQGRQNSMTVGSSRPFASGSGGTSGKQRVIVCYNCKESSSNQNVVTTNAAYQADDLDAYDSDCDELNSAKIALMANLSHYESDNLAEESQNIDRKLALEKQVKELNNIVFKRNQSAQTVHMLTKPQVFYNHSTRQALGFQNLCYLKKAQQLKLELYDGSVIKKSDAIVVLNSEETLFLAEESRSKMIAKQKDPTMTEKKSKFQRNFCVVNSCLNKLKFHLASFDMVVKERTTSTAITEGTWGFEHTKACFYDDIIPFVKALKELFTLFDQCLIDKVTEVQNVFKQIKLAIEQHCEEKNMFQNKTKSILKDNDRLLQKVISVDIVNLVLYDHVNVDCMNVNACEGCVTIEFELKNDFIKRESYDMLLQQYHTLDEHCISLEVDHKFKTEISQKNALFSQESSLTGDVNERKVKREFEEIETLNIELDHKVTKLVAENEHLKQTYKQLKVLVIIALKEQLNKLKGKAVVTEVVSLNPIDPELLKIKVALLAPKLRKNRTSHTDYIRHTLEEAATLREIVESERLINLLNTSLDYACKYTKRIQELLIVLQQTCPCITDLGTKLVAVTPKNKNKQVRFTEQIPTSGKTTVTTPPSTNIDSNKPVLSSTGVTLLSSASGSKSLDNTKKNKIRRTQRKAKKNKLEDHLRTITSSLNKKSVVDMNATSSVTNSMLNVNSDLKCASCNGCLFFDNHDACVVDYINSMNARRTFTLVENVCPLTRIATTTIVPPRKPIPIVNNTDKPVVTLVYSRKTKAANKKVLVCTSTISKSLFANKLEPNNSWGSSSSNVPSPLIDCSFVQKFLGMVKFGNDHVAKIMGYGDYQIRNVTISWVYYVEGLRHNLFSVGQFCDSDLEVAFRQHTCFICNLDRFDLLTGSQGNNLYTLSLQDMMASLPICLLSKASKTKSWLWHRRLSHLNFGAINYLARQGLVRGLLKLKFEKDHLCSACAMGKSTKKTHKPKSEDTNQEKLYLLHMDLCGLMRVESVNEKKYILVIVDDYSRFTWVKFLRSKDETPDFIINVVNQAPAVIAPITEVIPSVQTDSTGSPSSTTVDQDAPSSSKSHTTTEIQSSVIPQDVGDDNLDMKVAHIGNDPLFGVPIPEVTSVQSSSTASPQSIVQSNHLISHQNSKWTKDHPLNNIIGQLSRPVSTRLQLHEQALFYYYDAFLTSVEPKTYKEVLTQSCWIEAMHEELNEFERLEVWELVPRPDQVMAITLKWIYKVKFDELGGILKNKARLVARDYRQEKGIDFEESFAPVARLEAIRIFLAFAAHKNMDNPNHVYKLKKALYYDMLSLFLLSQDFSKGSVDPTLFTRRNGNDLLLMSMMGKILFFLGLQISQSPRGIFINQSKYALELLKKYGFESCDPVDTPMVEKSKLGEDREGKVVDPSHYRGMIGTLLYLTASRPNLQFAICMCARYQARPTEKHVHAVKRIFRYLRGTVNRVLWYPKDSFLALTAFADADHAGCQDTRRNCGLAFNKIPMYCDNKSVISLCCNNVQHSRSKHIDIKYHFIKEQVENGVIELYFVNTEYQLADLFTKALGRDRIDFLITKLGVRSFTPETLKQLTDEVDE</sequence>
<accession>A0A6L2KF91</accession>
<keyword evidence="1" id="KW-0064">Aspartyl protease</keyword>
<dbReference type="PANTHER" id="PTHR11439:SF509">
    <property type="entry name" value="RNA-DIRECTED DNA POLYMERASE"/>
    <property type="match status" value="1"/>
</dbReference>
<evidence type="ECO:0000313" key="6">
    <source>
        <dbReference type="EMBL" id="GEU48183.1"/>
    </source>
</evidence>
<proteinExistence type="predicted"/>
<dbReference type="SUPFAM" id="SSF56672">
    <property type="entry name" value="DNA/RNA polymerases"/>
    <property type="match status" value="1"/>
</dbReference>
<dbReference type="InterPro" id="IPR012337">
    <property type="entry name" value="RNaseH-like_sf"/>
</dbReference>
<gene>
    <name evidence="6" type="ORF">Tci_020161</name>
</gene>
<feature type="region of interest" description="Disordered" evidence="2">
    <location>
        <begin position="713"/>
        <end position="738"/>
    </location>
</feature>
<evidence type="ECO:0000259" key="3">
    <source>
        <dbReference type="Pfam" id="PF07727"/>
    </source>
</evidence>
<feature type="compositionally biased region" description="Basic residues" evidence="2">
    <location>
        <begin position="723"/>
        <end position="735"/>
    </location>
</feature>
<evidence type="ECO:0000259" key="5">
    <source>
        <dbReference type="Pfam" id="PF22936"/>
    </source>
</evidence>
<dbReference type="GO" id="GO:0004190">
    <property type="term" value="F:aspartic-type endopeptidase activity"/>
    <property type="evidence" value="ECO:0007669"/>
    <property type="project" value="UniProtKB-KW"/>
</dbReference>